<dbReference type="OrthoDB" id="517560at2"/>
<dbReference type="InterPro" id="IPR005183">
    <property type="entry name" value="DUF305_CopM-like"/>
</dbReference>
<gene>
    <name evidence="4" type="ORF">CU100_13335</name>
</gene>
<evidence type="ECO:0000256" key="1">
    <source>
        <dbReference type="SAM" id="MobiDB-lite"/>
    </source>
</evidence>
<name>A0A2P7AWG7_9HYPH</name>
<feature type="domain" description="DUF305" evidence="3">
    <location>
        <begin position="36"/>
        <end position="126"/>
    </location>
</feature>
<proteinExistence type="predicted"/>
<reference evidence="5" key="1">
    <citation type="submission" date="2017-11" db="EMBL/GenBank/DDBJ databases">
        <authorList>
            <person name="Kuznetsova I."/>
            <person name="Sazanova A."/>
            <person name="Chirak E."/>
            <person name="Safronova V."/>
            <person name="Willems A."/>
        </authorList>
    </citation>
    <scope>NUCLEOTIDE SEQUENCE [LARGE SCALE GENOMIC DNA]</scope>
    <source>
        <strain evidence="5">PEPV15</strain>
    </source>
</reference>
<keyword evidence="2" id="KW-0732">Signal</keyword>
<accession>A0A2P7AWG7</accession>
<comment type="caution">
    <text evidence="4">The sequence shown here is derived from an EMBL/GenBank/DDBJ whole genome shotgun (WGS) entry which is preliminary data.</text>
</comment>
<dbReference type="Proteomes" id="UP000241158">
    <property type="component" value="Unassembled WGS sequence"/>
</dbReference>
<dbReference type="Pfam" id="PF03713">
    <property type="entry name" value="DUF305"/>
    <property type="match status" value="1"/>
</dbReference>
<organism evidence="4 5">
    <name type="scientific">Phyllobacterium endophyticum</name>
    <dbReference type="NCBI Taxonomy" id="1149773"/>
    <lineage>
        <taxon>Bacteria</taxon>
        <taxon>Pseudomonadati</taxon>
        <taxon>Pseudomonadota</taxon>
        <taxon>Alphaproteobacteria</taxon>
        <taxon>Hyphomicrobiales</taxon>
        <taxon>Phyllobacteriaceae</taxon>
        <taxon>Phyllobacterium</taxon>
    </lineage>
</organism>
<evidence type="ECO:0000313" key="5">
    <source>
        <dbReference type="Proteomes" id="UP000241158"/>
    </source>
</evidence>
<dbReference type="AlphaFoldDB" id="A0A2P7AWG7"/>
<feature type="region of interest" description="Disordered" evidence="1">
    <location>
        <begin position="29"/>
        <end position="50"/>
    </location>
</feature>
<evidence type="ECO:0000256" key="2">
    <source>
        <dbReference type="SAM" id="SignalP"/>
    </source>
</evidence>
<protein>
    <submittedName>
        <fullName evidence="4">DUF305 domain-containing protein</fullName>
    </submittedName>
</protein>
<evidence type="ECO:0000259" key="3">
    <source>
        <dbReference type="Pfam" id="PF03713"/>
    </source>
</evidence>
<feature type="signal peptide" evidence="2">
    <location>
        <begin position="1"/>
        <end position="28"/>
    </location>
</feature>
<dbReference type="InterPro" id="IPR012347">
    <property type="entry name" value="Ferritin-like"/>
</dbReference>
<feature type="chain" id="PRO_5015195672" evidence="2">
    <location>
        <begin position="29"/>
        <end position="131"/>
    </location>
</feature>
<dbReference type="EMBL" id="PGGN01000002">
    <property type="protein sequence ID" value="PSH58559.1"/>
    <property type="molecule type" value="Genomic_DNA"/>
</dbReference>
<dbReference type="PANTHER" id="PTHR36933:SF1">
    <property type="entry name" value="SLL0788 PROTEIN"/>
    <property type="match status" value="1"/>
</dbReference>
<sequence length="131" mass="14219">MEDSTMKNRYIHALALVCALALTPTAQAQDSTGHKQHDMTAMSKGDQSPASEAFAKANAKMHKDMAITFTGNADKDFVSGMIAHHQGAIDMAKIELQYGKDAEIRKLAEEIIAAQESEIKQMKAWLAKNGG</sequence>
<keyword evidence="5" id="KW-1185">Reference proteome</keyword>
<evidence type="ECO:0000313" key="4">
    <source>
        <dbReference type="EMBL" id="PSH58559.1"/>
    </source>
</evidence>
<dbReference type="PANTHER" id="PTHR36933">
    <property type="entry name" value="SLL0788 PROTEIN"/>
    <property type="match status" value="1"/>
</dbReference>
<dbReference type="Gene3D" id="1.20.1260.10">
    <property type="match status" value="1"/>
</dbReference>